<gene>
    <name evidence="2" type="ORF">TBRA_LOCUS6270</name>
</gene>
<dbReference type="Proteomes" id="UP000479190">
    <property type="component" value="Unassembled WGS sequence"/>
</dbReference>
<dbReference type="PROSITE" id="PS50878">
    <property type="entry name" value="RT_POL"/>
    <property type="match status" value="1"/>
</dbReference>
<accession>A0A6H5ICL3</accession>
<organism evidence="2 3">
    <name type="scientific">Trichogramma brassicae</name>
    <dbReference type="NCBI Taxonomy" id="86971"/>
    <lineage>
        <taxon>Eukaryota</taxon>
        <taxon>Metazoa</taxon>
        <taxon>Ecdysozoa</taxon>
        <taxon>Arthropoda</taxon>
        <taxon>Hexapoda</taxon>
        <taxon>Insecta</taxon>
        <taxon>Pterygota</taxon>
        <taxon>Neoptera</taxon>
        <taxon>Endopterygota</taxon>
        <taxon>Hymenoptera</taxon>
        <taxon>Apocrita</taxon>
        <taxon>Proctotrupomorpha</taxon>
        <taxon>Chalcidoidea</taxon>
        <taxon>Trichogrammatidae</taxon>
        <taxon>Trichogramma</taxon>
    </lineage>
</organism>
<evidence type="ECO:0000313" key="3">
    <source>
        <dbReference type="Proteomes" id="UP000479190"/>
    </source>
</evidence>
<dbReference type="EMBL" id="CADCXV010000740">
    <property type="protein sequence ID" value="CAB0034372.1"/>
    <property type="molecule type" value="Genomic_DNA"/>
</dbReference>
<reference evidence="2 3" key="1">
    <citation type="submission" date="2020-02" db="EMBL/GenBank/DDBJ databases">
        <authorList>
            <person name="Ferguson B K."/>
        </authorList>
    </citation>
    <scope>NUCLEOTIDE SEQUENCE [LARGE SCALE GENOMIC DNA]</scope>
</reference>
<sequence>MSLEPSIICGGMTSLANYKGETAKRTSRLVQSYLQDRRVTIQGTNEEIRIGLSKGCPQGSILGPSLWNLCADGLLQTIESVGGTGYMYADDLVILVMANSKRELVRKAQPLVDSISAWFRQKDLQISKTKTEMQIRESMLKTKWLLSGRAPKHKVYLRHPTQLRFMDQSSELAKRNSRRCCSRILGLRTSGCLAFLKKVIENKKPFDGVLRSKGSTI</sequence>
<evidence type="ECO:0000313" key="2">
    <source>
        <dbReference type="EMBL" id="CAB0034372.1"/>
    </source>
</evidence>
<dbReference type="InterPro" id="IPR000477">
    <property type="entry name" value="RT_dom"/>
</dbReference>
<feature type="domain" description="Reverse transcriptase" evidence="1">
    <location>
        <begin position="1"/>
        <end position="151"/>
    </location>
</feature>
<dbReference type="OrthoDB" id="7547758at2759"/>
<protein>
    <recommendedName>
        <fullName evidence="1">Reverse transcriptase domain-containing protein</fullName>
    </recommendedName>
</protein>
<dbReference type="AlphaFoldDB" id="A0A6H5ICL3"/>
<proteinExistence type="predicted"/>
<dbReference type="Pfam" id="PF00078">
    <property type="entry name" value="RVT_1"/>
    <property type="match status" value="1"/>
</dbReference>
<evidence type="ECO:0000259" key="1">
    <source>
        <dbReference type="PROSITE" id="PS50878"/>
    </source>
</evidence>
<keyword evidence="3" id="KW-1185">Reference proteome</keyword>
<name>A0A6H5ICL3_9HYME</name>
<dbReference type="PANTHER" id="PTHR33332">
    <property type="entry name" value="REVERSE TRANSCRIPTASE DOMAIN-CONTAINING PROTEIN"/>
    <property type="match status" value="1"/>
</dbReference>